<feature type="transmembrane region" description="Helical" evidence="6">
    <location>
        <begin position="206"/>
        <end position="229"/>
    </location>
</feature>
<evidence type="ECO:0000256" key="3">
    <source>
        <dbReference type="ARBA" id="ARBA00022692"/>
    </source>
</evidence>
<dbReference type="InterPro" id="IPR036259">
    <property type="entry name" value="MFS_trans_sf"/>
</dbReference>
<dbReference type="PANTHER" id="PTHR43124">
    <property type="entry name" value="PURINE EFFLUX PUMP PBUE"/>
    <property type="match status" value="1"/>
</dbReference>
<dbReference type="RefSeq" id="WP_284254558.1">
    <property type="nucleotide sequence ID" value="NZ_BAAAQO010000001.1"/>
</dbReference>
<feature type="transmembrane region" description="Helical" evidence="6">
    <location>
        <begin position="241"/>
        <end position="260"/>
    </location>
</feature>
<comment type="subcellular location">
    <subcellularLocation>
        <location evidence="1">Cell membrane</location>
        <topology evidence="1">Multi-pass membrane protein</topology>
    </subcellularLocation>
</comment>
<dbReference type="Gene3D" id="1.20.1250.20">
    <property type="entry name" value="MFS general substrate transporter like domains"/>
    <property type="match status" value="1"/>
</dbReference>
<feature type="domain" description="Major facilitator superfamily (MFS) profile" evidence="7">
    <location>
        <begin position="12"/>
        <end position="383"/>
    </location>
</feature>
<keyword evidence="9" id="KW-1185">Reference proteome</keyword>
<keyword evidence="4 6" id="KW-1133">Transmembrane helix</keyword>
<sequence>MPAAAGARRPGATAVLPFAIFWSTVDRALALPMVPTIAGDFHADVVTTGWAITGYALAYSAFQLLWGPLQTRWGRVRVLWISAAIGTVAGLASALAPTLPLFIAARILSGGSWAATFSAVLVYFGDTLPAPRRPGAMSNLATATALGLGLGTLGAAAVAEWFSWRWVFVGFALVGAALTIVLARLPEPVHGHDERLVPQLGRIIRSRWMLVLYLITVLEGTLLIGIYNFLPQALQQTGEGIFVSGLVTAAFGVTVVIVSQAMKLVLNRVRPWMLMLSGGCFAVAAFIVLAISITPGSVLAGAALMGVAWALAHTTLQSWMTDAATPARAMGLTFFSISLMLGGAIGAALGQAAVDRHAFPLLFAASIAGAAGFAVAGAIGRARYRSVESR</sequence>
<evidence type="ECO:0000256" key="6">
    <source>
        <dbReference type="SAM" id="Phobius"/>
    </source>
</evidence>
<feature type="transmembrane region" description="Helical" evidence="6">
    <location>
        <begin position="332"/>
        <end position="353"/>
    </location>
</feature>
<evidence type="ECO:0000256" key="2">
    <source>
        <dbReference type="ARBA" id="ARBA00022475"/>
    </source>
</evidence>
<dbReference type="Proteomes" id="UP001157034">
    <property type="component" value="Unassembled WGS sequence"/>
</dbReference>
<feature type="transmembrane region" description="Helical" evidence="6">
    <location>
        <begin position="102"/>
        <end position="124"/>
    </location>
</feature>
<dbReference type="EMBL" id="BSVB01000001">
    <property type="protein sequence ID" value="GMA95865.1"/>
    <property type="molecule type" value="Genomic_DNA"/>
</dbReference>
<organism evidence="8 9">
    <name type="scientific">Pseudolysinimonas kribbensis</name>
    <dbReference type="NCBI Taxonomy" id="433641"/>
    <lineage>
        <taxon>Bacteria</taxon>
        <taxon>Bacillati</taxon>
        <taxon>Actinomycetota</taxon>
        <taxon>Actinomycetes</taxon>
        <taxon>Micrococcales</taxon>
        <taxon>Microbacteriaceae</taxon>
        <taxon>Pseudolysinimonas</taxon>
    </lineage>
</organism>
<accession>A0ABQ6K5G6</accession>
<keyword evidence="3 6" id="KW-0812">Transmembrane</keyword>
<name>A0ABQ6K5G6_9MICO</name>
<feature type="transmembrane region" description="Helical" evidence="6">
    <location>
        <begin position="46"/>
        <end position="66"/>
    </location>
</feature>
<dbReference type="PANTHER" id="PTHR43124:SF3">
    <property type="entry name" value="CHLORAMPHENICOL EFFLUX PUMP RV0191"/>
    <property type="match status" value="1"/>
</dbReference>
<evidence type="ECO:0000313" key="8">
    <source>
        <dbReference type="EMBL" id="GMA95865.1"/>
    </source>
</evidence>
<feature type="transmembrane region" description="Helical" evidence="6">
    <location>
        <begin position="164"/>
        <end position="185"/>
    </location>
</feature>
<keyword evidence="5 6" id="KW-0472">Membrane</keyword>
<dbReference type="InterPro" id="IPR050189">
    <property type="entry name" value="MFS_Efflux_Transporters"/>
</dbReference>
<feature type="transmembrane region" description="Helical" evidence="6">
    <location>
        <begin position="359"/>
        <end position="380"/>
    </location>
</feature>
<dbReference type="PROSITE" id="PS50850">
    <property type="entry name" value="MFS"/>
    <property type="match status" value="1"/>
</dbReference>
<comment type="caution">
    <text evidence="8">The sequence shown here is derived from an EMBL/GenBank/DDBJ whole genome shotgun (WGS) entry which is preliminary data.</text>
</comment>
<evidence type="ECO:0000313" key="9">
    <source>
        <dbReference type="Proteomes" id="UP001157034"/>
    </source>
</evidence>
<evidence type="ECO:0000256" key="1">
    <source>
        <dbReference type="ARBA" id="ARBA00004651"/>
    </source>
</evidence>
<evidence type="ECO:0000256" key="5">
    <source>
        <dbReference type="ARBA" id="ARBA00023136"/>
    </source>
</evidence>
<gene>
    <name evidence="8" type="ORF">GCM10025881_26890</name>
</gene>
<feature type="transmembrane region" description="Helical" evidence="6">
    <location>
        <begin position="299"/>
        <end position="320"/>
    </location>
</feature>
<evidence type="ECO:0000259" key="7">
    <source>
        <dbReference type="PROSITE" id="PS50850"/>
    </source>
</evidence>
<dbReference type="SUPFAM" id="SSF103473">
    <property type="entry name" value="MFS general substrate transporter"/>
    <property type="match status" value="1"/>
</dbReference>
<reference evidence="9" key="1">
    <citation type="journal article" date="2019" name="Int. J. Syst. Evol. Microbiol.">
        <title>The Global Catalogue of Microorganisms (GCM) 10K type strain sequencing project: providing services to taxonomists for standard genome sequencing and annotation.</title>
        <authorList>
            <consortium name="The Broad Institute Genomics Platform"/>
            <consortium name="The Broad Institute Genome Sequencing Center for Infectious Disease"/>
            <person name="Wu L."/>
            <person name="Ma J."/>
        </authorList>
    </citation>
    <scope>NUCLEOTIDE SEQUENCE [LARGE SCALE GENOMIC DNA]</scope>
    <source>
        <strain evidence="9">NBRC 108894</strain>
    </source>
</reference>
<dbReference type="InterPro" id="IPR011701">
    <property type="entry name" value="MFS"/>
</dbReference>
<protein>
    <submittedName>
        <fullName evidence="8">MFS transporter</fullName>
    </submittedName>
</protein>
<feature type="transmembrane region" description="Helical" evidence="6">
    <location>
        <begin position="78"/>
        <end position="96"/>
    </location>
</feature>
<proteinExistence type="predicted"/>
<keyword evidence="2" id="KW-1003">Cell membrane</keyword>
<dbReference type="Pfam" id="PF07690">
    <property type="entry name" value="MFS_1"/>
    <property type="match status" value="1"/>
</dbReference>
<feature type="transmembrane region" description="Helical" evidence="6">
    <location>
        <begin position="136"/>
        <end position="158"/>
    </location>
</feature>
<dbReference type="InterPro" id="IPR020846">
    <property type="entry name" value="MFS_dom"/>
</dbReference>
<feature type="transmembrane region" description="Helical" evidence="6">
    <location>
        <begin position="272"/>
        <end position="293"/>
    </location>
</feature>
<evidence type="ECO:0000256" key="4">
    <source>
        <dbReference type="ARBA" id="ARBA00022989"/>
    </source>
</evidence>